<dbReference type="SUPFAM" id="SSF52047">
    <property type="entry name" value="RNI-like"/>
    <property type="match status" value="1"/>
</dbReference>
<dbReference type="GeneID" id="28741402"/>
<evidence type="ECO:0000313" key="2">
    <source>
        <dbReference type="Proteomes" id="UP000038010"/>
    </source>
</evidence>
<gene>
    <name evidence="1" type="ORF">AB675_9022</name>
</gene>
<dbReference type="AlphaFoldDB" id="A0A0N1NZH9"/>
<name>A0A0N1NZH9_9EURO</name>
<proteinExistence type="predicted"/>
<keyword evidence="2" id="KW-1185">Reference proteome</keyword>
<sequence>MDAPRTFGDLDNDCIMVIIEHFRDDDHDSNFPWRETSALSSTKALSGVNRRYRQLILPILFRLGDLVIGGDGDITKQSSFYDALKNSSFAADCVRALSIDFHKYPCLRRGGNEPADNAFDFHSTLSAFLSSADSLRELRIASHLPKTLQGLELKHNVVFDSLRTLQVRNVPDAGALVKACPNLQVFCSTYPLAKPKTAFKAIAAHPNLEKVQLDKNGWTEKQLKELCGLVKGVSHLFLSHVWDRFLHKPNVTKAREVFPVLGILQGVEKLELDCRFLYEPETEVSTAARHLLMSHSSLSQITLHGFRYTSGWPSLQYCKVPTENDPYASEVIKIEGEDRDYVTNPFSTYFSPRSGSRLRAPRKVASLNLGLGEMDDD</sequence>
<evidence type="ECO:0000313" key="1">
    <source>
        <dbReference type="EMBL" id="KPI41612.1"/>
    </source>
</evidence>
<accession>A0A0N1NZH9</accession>
<dbReference type="VEuPathDB" id="FungiDB:AB675_9022"/>
<protein>
    <recommendedName>
        <fullName evidence="3">F-box domain-containing protein</fullName>
    </recommendedName>
</protein>
<organism evidence="1 2">
    <name type="scientific">Cyphellophora attinorum</name>
    <dbReference type="NCBI Taxonomy" id="1664694"/>
    <lineage>
        <taxon>Eukaryota</taxon>
        <taxon>Fungi</taxon>
        <taxon>Dikarya</taxon>
        <taxon>Ascomycota</taxon>
        <taxon>Pezizomycotina</taxon>
        <taxon>Eurotiomycetes</taxon>
        <taxon>Chaetothyriomycetidae</taxon>
        <taxon>Chaetothyriales</taxon>
        <taxon>Cyphellophoraceae</taxon>
        <taxon>Cyphellophora</taxon>
    </lineage>
</organism>
<dbReference type="OrthoDB" id="4396256at2759"/>
<dbReference type="RefSeq" id="XP_018001575.1">
    <property type="nucleotide sequence ID" value="XM_018149522.1"/>
</dbReference>
<dbReference type="Proteomes" id="UP000038010">
    <property type="component" value="Unassembled WGS sequence"/>
</dbReference>
<dbReference type="EMBL" id="LFJN01000009">
    <property type="protein sequence ID" value="KPI41612.1"/>
    <property type="molecule type" value="Genomic_DNA"/>
</dbReference>
<reference evidence="1 2" key="1">
    <citation type="submission" date="2015-06" db="EMBL/GenBank/DDBJ databases">
        <title>Draft genome of the ant-associated black yeast Phialophora attae CBS 131958.</title>
        <authorList>
            <person name="Moreno L.F."/>
            <person name="Stielow B.J."/>
            <person name="de Hoog S."/>
            <person name="Vicente V.A."/>
            <person name="Weiss V.A."/>
            <person name="de Vries M."/>
            <person name="Cruz L.M."/>
            <person name="Souza E.M."/>
        </authorList>
    </citation>
    <scope>NUCLEOTIDE SEQUENCE [LARGE SCALE GENOMIC DNA]</scope>
    <source>
        <strain evidence="1 2">CBS 131958</strain>
    </source>
</reference>
<comment type="caution">
    <text evidence="1">The sequence shown here is derived from an EMBL/GenBank/DDBJ whole genome shotgun (WGS) entry which is preliminary data.</text>
</comment>
<evidence type="ECO:0008006" key="3">
    <source>
        <dbReference type="Google" id="ProtNLM"/>
    </source>
</evidence>